<feature type="transmembrane region" description="Helical" evidence="7">
    <location>
        <begin position="78"/>
        <end position="97"/>
    </location>
</feature>
<feature type="transmembrane region" description="Helical" evidence="7">
    <location>
        <begin position="266"/>
        <end position="292"/>
    </location>
</feature>
<feature type="transmembrane region" description="Helical" evidence="7">
    <location>
        <begin position="312"/>
        <end position="337"/>
    </location>
</feature>
<dbReference type="PANTHER" id="PTHR11819:SF195">
    <property type="entry name" value="SODIUM_GLUCOSE COTRANSPORTER 4"/>
    <property type="match status" value="1"/>
</dbReference>
<feature type="transmembrane region" description="Helical" evidence="7">
    <location>
        <begin position="183"/>
        <end position="201"/>
    </location>
</feature>
<reference evidence="8 9" key="1">
    <citation type="submission" date="2018-05" db="EMBL/GenBank/DDBJ databases">
        <title>Chitinophaga sp. K3CV102501T nov., isolated from isolated from a monsoon evergreen broad-leaved forest soil.</title>
        <authorList>
            <person name="Lv Y."/>
        </authorList>
    </citation>
    <scope>NUCLEOTIDE SEQUENCE [LARGE SCALE GENOMIC DNA]</scope>
    <source>
        <strain evidence="8 9">GDMCC 1.1325</strain>
    </source>
</reference>
<dbReference type="InterPro" id="IPR001734">
    <property type="entry name" value="Na/solute_symporter"/>
</dbReference>
<evidence type="ECO:0000256" key="5">
    <source>
        <dbReference type="ARBA" id="ARBA00023136"/>
    </source>
</evidence>
<feature type="transmembrane region" description="Helical" evidence="7">
    <location>
        <begin position="495"/>
        <end position="513"/>
    </location>
</feature>
<keyword evidence="9" id="KW-1185">Reference proteome</keyword>
<dbReference type="PROSITE" id="PS50283">
    <property type="entry name" value="NA_SOLUT_SYMP_3"/>
    <property type="match status" value="1"/>
</dbReference>
<evidence type="ECO:0000256" key="1">
    <source>
        <dbReference type="ARBA" id="ARBA00004141"/>
    </source>
</evidence>
<comment type="caution">
    <text evidence="8">The sequence shown here is derived from an EMBL/GenBank/DDBJ whole genome shotgun (WGS) entry which is preliminary data.</text>
</comment>
<comment type="similarity">
    <text evidence="2 6">Belongs to the sodium:solute symporter (SSF) (TC 2.A.21) family.</text>
</comment>
<gene>
    <name evidence="8" type="ORF">DF182_26950</name>
</gene>
<keyword evidence="5 7" id="KW-0472">Membrane</keyword>
<dbReference type="GO" id="GO:0005886">
    <property type="term" value="C:plasma membrane"/>
    <property type="evidence" value="ECO:0007669"/>
    <property type="project" value="TreeGrafter"/>
</dbReference>
<evidence type="ECO:0000256" key="6">
    <source>
        <dbReference type="RuleBase" id="RU362091"/>
    </source>
</evidence>
<feature type="transmembrane region" description="Helical" evidence="7">
    <location>
        <begin position="152"/>
        <end position="171"/>
    </location>
</feature>
<accession>A0A365XUT9</accession>
<feature type="transmembrane region" description="Helical" evidence="7">
    <location>
        <begin position="226"/>
        <end position="245"/>
    </location>
</feature>
<dbReference type="Gene3D" id="1.20.1730.10">
    <property type="entry name" value="Sodium/glucose cotransporter"/>
    <property type="match status" value="1"/>
</dbReference>
<feature type="transmembrane region" description="Helical" evidence="7">
    <location>
        <begin position="118"/>
        <end position="146"/>
    </location>
</feature>
<dbReference type="NCBIfam" id="TIGR00813">
    <property type="entry name" value="sss"/>
    <property type="match status" value="1"/>
</dbReference>
<feature type="transmembrane region" description="Helical" evidence="7">
    <location>
        <begin position="358"/>
        <end position="379"/>
    </location>
</feature>
<dbReference type="GO" id="GO:0005412">
    <property type="term" value="F:D-glucose:sodium symporter activity"/>
    <property type="evidence" value="ECO:0007669"/>
    <property type="project" value="TreeGrafter"/>
</dbReference>
<feature type="transmembrane region" description="Helical" evidence="7">
    <location>
        <begin position="422"/>
        <end position="442"/>
    </location>
</feature>
<evidence type="ECO:0000256" key="4">
    <source>
        <dbReference type="ARBA" id="ARBA00022989"/>
    </source>
</evidence>
<dbReference type="InterPro" id="IPR038377">
    <property type="entry name" value="Na/Glc_symporter_sf"/>
</dbReference>
<dbReference type="PANTHER" id="PTHR11819">
    <property type="entry name" value="SOLUTE CARRIER FAMILY 5"/>
    <property type="match status" value="1"/>
</dbReference>
<evidence type="ECO:0000313" key="8">
    <source>
        <dbReference type="EMBL" id="RBL90109.1"/>
    </source>
</evidence>
<dbReference type="RefSeq" id="WP_113618861.1">
    <property type="nucleotide sequence ID" value="NZ_QFFJ01000002.1"/>
</dbReference>
<proteinExistence type="inferred from homology"/>
<comment type="subcellular location">
    <subcellularLocation>
        <location evidence="1">Membrane</location>
        <topology evidence="1">Multi-pass membrane protein</topology>
    </subcellularLocation>
</comment>
<evidence type="ECO:0000256" key="2">
    <source>
        <dbReference type="ARBA" id="ARBA00006434"/>
    </source>
</evidence>
<dbReference type="Pfam" id="PF00474">
    <property type="entry name" value="SSF"/>
    <property type="match status" value="1"/>
</dbReference>
<sequence>MFLTGLDYTVLVIYIISLLTLGFYLGRTLGQDIFLGGRSLSWWQTGFSMFSANAGPMMLIGMSSLGFSHGVVGANFEWLAWIFLLLLAMFFLPRYLSAGISTIPQYLLHRFGKNAYNFLVIYSLVSILVVWLGSALYAGGLVIAQVLGCPQIYAVALIALIATSYTAVGGFKAVVRTGIFQSVIIIVSSLILTILAFNRVIKSGGVSQHLPPDFWKLLHGSSDPEYSWLAVLAGYPVVAIYYWCADQTIVQKLLGAKDLREGQYGALFIAALKVITPLIFLLPGVICFILFSDITTADNAYITLVKQLMPEGFRGLCIAALIAALIDTVASGLNSFSTVFTLDVIAQFREMNEKGRRLAGRWVTVLASLLAIGVASIFQHSGKGLFEITQGMVSILAPPLSVVFLASVCWKRTNRAAVNTVLYGGGSICLVAGMCYLLNFPYKGCWPHFLLLSVYLFAGLFVLMVVVTLLTASSGEGAGAPPVAEGQVEALSPKVWMGWGILAAVMLIIYLILN</sequence>
<feature type="transmembrane region" description="Helical" evidence="7">
    <location>
        <begin position="448"/>
        <end position="474"/>
    </location>
</feature>
<feature type="transmembrane region" description="Helical" evidence="7">
    <location>
        <begin position="6"/>
        <end position="26"/>
    </location>
</feature>
<keyword evidence="3 7" id="KW-0812">Transmembrane</keyword>
<organism evidence="8 9">
    <name type="scientific">Chitinophaga flava</name>
    <dbReference type="NCBI Taxonomy" id="2259036"/>
    <lineage>
        <taxon>Bacteria</taxon>
        <taxon>Pseudomonadati</taxon>
        <taxon>Bacteroidota</taxon>
        <taxon>Chitinophagia</taxon>
        <taxon>Chitinophagales</taxon>
        <taxon>Chitinophagaceae</taxon>
        <taxon>Chitinophaga</taxon>
    </lineage>
</organism>
<evidence type="ECO:0000256" key="7">
    <source>
        <dbReference type="SAM" id="Phobius"/>
    </source>
</evidence>
<name>A0A365XUT9_9BACT</name>
<dbReference type="OrthoDB" id="9814523at2"/>
<dbReference type="EMBL" id="QFFJ01000002">
    <property type="protein sequence ID" value="RBL90109.1"/>
    <property type="molecule type" value="Genomic_DNA"/>
</dbReference>
<dbReference type="Proteomes" id="UP000253410">
    <property type="component" value="Unassembled WGS sequence"/>
</dbReference>
<evidence type="ECO:0000313" key="9">
    <source>
        <dbReference type="Proteomes" id="UP000253410"/>
    </source>
</evidence>
<dbReference type="AlphaFoldDB" id="A0A365XUT9"/>
<protein>
    <submittedName>
        <fullName evidence="8">Na+/glucose cotransporter</fullName>
    </submittedName>
</protein>
<evidence type="ECO:0000256" key="3">
    <source>
        <dbReference type="ARBA" id="ARBA00022692"/>
    </source>
</evidence>
<feature type="transmembrane region" description="Helical" evidence="7">
    <location>
        <begin position="47"/>
        <end position="72"/>
    </location>
</feature>
<keyword evidence="4 7" id="KW-1133">Transmembrane helix</keyword>